<keyword evidence="4" id="KW-0812">Transmembrane</keyword>
<comment type="similarity">
    <text evidence="2">Belongs to the polysaccharide synthase family.</text>
</comment>
<protein>
    <submittedName>
        <fullName evidence="7">Membrane protein involved in the export of O-antigen and teichoic acid</fullName>
    </submittedName>
</protein>
<dbReference type="EMBL" id="FMZM01000009">
    <property type="protein sequence ID" value="SDD56763.1"/>
    <property type="molecule type" value="Genomic_DNA"/>
</dbReference>
<evidence type="ECO:0000256" key="5">
    <source>
        <dbReference type="ARBA" id="ARBA00022989"/>
    </source>
</evidence>
<evidence type="ECO:0000256" key="2">
    <source>
        <dbReference type="ARBA" id="ARBA00007430"/>
    </source>
</evidence>
<evidence type="ECO:0000313" key="7">
    <source>
        <dbReference type="EMBL" id="SDD56763.1"/>
    </source>
</evidence>
<evidence type="ECO:0000313" key="8">
    <source>
        <dbReference type="Proteomes" id="UP000199034"/>
    </source>
</evidence>
<dbReference type="GO" id="GO:0005886">
    <property type="term" value="C:plasma membrane"/>
    <property type="evidence" value="ECO:0007669"/>
    <property type="project" value="UniProtKB-SubCell"/>
</dbReference>
<sequence>MTTDLATEHGLAGAVRRGLGWSALSNLVLRAGSLSVGIVLARLLSPEEFGAYAVALTVQTVLMTLADLGLSADLVRSEDPERRAPTVATLGLVSGLVLAALMALLAGPLATAMGSSASTPAVRVLALTLALGGLGVVPYARLVRSFQQRRLLAVALTDLVVSTTVTVALVLADVGIVSIAIGRVLGQGLALLLQFRLAQVRPRFGLDRRLGRSAVGFGLPVALANLLSWALLSIDTVVVARGLGGVELGLYVLAFNISTWPMSVLGQVVRSVALPAFARADRSAGGPDPTLATGVRLSWALAVPTGAFLALLATPLVVLVYGGSWARSSVVLVPLALFGALRVLFDLFATYLLARGRAGTTLVVQVVWFVALVPAVVIGLQVGGLVGVGWAHVVVGLAVVAPCYLVAVARAGADLRPVAAALWPPVLLVLPALAVAALAGAAGTGPGTDVLGAGLVGGAVYLLLAWPWLRRHRPSATPPVTPVVPVPTASQGVLL</sequence>
<reference evidence="7 8" key="1">
    <citation type="submission" date="2016-10" db="EMBL/GenBank/DDBJ databases">
        <authorList>
            <person name="de Groot N.N."/>
        </authorList>
    </citation>
    <scope>NUCLEOTIDE SEQUENCE [LARGE SCALE GENOMIC DNA]</scope>
    <source>
        <strain evidence="7 8">CGMCC 4.6858</strain>
    </source>
</reference>
<dbReference type="Proteomes" id="UP000199034">
    <property type="component" value="Unassembled WGS sequence"/>
</dbReference>
<dbReference type="InterPro" id="IPR050833">
    <property type="entry name" value="Poly_Biosynth_Transport"/>
</dbReference>
<evidence type="ECO:0000256" key="3">
    <source>
        <dbReference type="ARBA" id="ARBA00022475"/>
    </source>
</evidence>
<keyword evidence="8" id="KW-1185">Reference proteome</keyword>
<organism evidence="7 8">
    <name type="scientific">Nocardioides lianchengensis</name>
    <dbReference type="NCBI Taxonomy" id="1045774"/>
    <lineage>
        <taxon>Bacteria</taxon>
        <taxon>Bacillati</taxon>
        <taxon>Actinomycetota</taxon>
        <taxon>Actinomycetes</taxon>
        <taxon>Propionibacteriales</taxon>
        <taxon>Nocardioidaceae</taxon>
        <taxon>Nocardioides</taxon>
    </lineage>
</organism>
<evidence type="ECO:0000256" key="1">
    <source>
        <dbReference type="ARBA" id="ARBA00004651"/>
    </source>
</evidence>
<dbReference type="PANTHER" id="PTHR30250:SF10">
    <property type="entry name" value="LIPOPOLYSACCHARIDE BIOSYNTHESIS PROTEIN WZXC"/>
    <property type="match status" value="1"/>
</dbReference>
<dbReference type="RefSeq" id="WP_170867102.1">
    <property type="nucleotide sequence ID" value="NZ_FMZM01000009.1"/>
</dbReference>
<evidence type="ECO:0000256" key="4">
    <source>
        <dbReference type="ARBA" id="ARBA00022692"/>
    </source>
</evidence>
<keyword evidence="5" id="KW-1133">Transmembrane helix</keyword>
<accession>A0A1G6VTL8</accession>
<dbReference type="AlphaFoldDB" id="A0A1G6VTL8"/>
<dbReference type="Pfam" id="PF13440">
    <property type="entry name" value="Polysacc_synt_3"/>
    <property type="match status" value="1"/>
</dbReference>
<name>A0A1G6VTL8_9ACTN</name>
<keyword evidence="3" id="KW-1003">Cell membrane</keyword>
<dbReference type="STRING" id="1045774.SAMN05421872_10943"/>
<dbReference type="PANTHER" id="PTHR30250">
    <property type="entry name" value="PST FAMILY PREDICTED COLANIC ACID TRANSPORTER"/>
    <property type="match status" value="1"/>
</dbReference>
<proteinExistence type="inferred from homology"/>
<gene>
    <name evidence="7" type="ORF">SAMN05421872_10943</name>
</gene>
<comment type="subcellular location">
    <subcellularLocation>
        <location evidence="1">Cell membrane</location>
        <topology evidence="1">Multi-pass membrane protein</topology>
    </subcellularLocation>
</comment>
<evidence type="ECO:0000256" key="6">
    <source>
        <dbReference type="ARBA" id="ARBA00023136"/>
    </source>
</evidence>
<keyword evidence="6" id="KW-0472">Membrane</keyword>